<dbReference type="STRING" id="1003.SAMN04488541_104918"/>
<protein>
    <recommendedName>
        <fullName evidence="4">DUF3575 domain-containing protein</fullName>
    </recommendedName>
</protein>
<dbReference type="Proteomes" id="UP000199513">
    <property type="component" value="Unassembled WGS sequence"/>
</dbReference>
<dbReference type="EMBL" id="FONY01000049">
    <property type="protein sequence ID" value="SFF52994.1"/>
    <property type="molecule type" value="Genomic_DNA"/>
</dbReference>
<keyword evidence="3" id="KW-1185">Reference proteome</keyword>
<organism evidence="2 3">
    <name type="scientific">Thermoflexibacter ruber</name>
    <dbReference type="NCBI Taxonomy" id="1003"/>
    <lineage>
        <taxon>Bacteria</taxon>
        <taxon>Pseudomonadati</taxon>
        <taxon>Bacteroidota</taxon>
        <taxon>Cytophagia</taxon>
        <taxon>Cytophagales</taxon>
        <taxon>Thermoflexibacteraceae</taxon>
        <taxon>Thermoflexibacter</taxon>
    </lineage>
</organism>
<dbReference type="OrthoDB" id="939956at2"/>
<dbReference type="AlphaFoldDB" id="A0A1I2JEJ6"/>
<reference evidence="2 3" key="1">
    <citation type="submission" date="2016-10" db="EMBL/GenBank/DDBJ databases">
        <authorList>
            <person name="de Groot N.N."/>
        </authorList>
    </citation>
    <scope>NUCLEOTIDE SEQUENCE [LARGE SCALE GENOMIC DNA]</scope>
    <source>
        <strain>GEY</strain>
        <strain evidence="3">DSM 9560</strain>
    </source>
</reference>
<evidence type="ECO:0000313" key="3">
    <source>
        <dbReference type="Proteomes" id="UP000199513"/>
    </source>
</evidence>
<evidence type="ECO:0000256" key="1">
    <source>
        <dbReference type="SAM" id="SignalP"/>
    </source>
</evidence>
<feature type="chain" id="PRO_5011750273" description="DUF3575 domain-containing protein" evidence="1">
    <location>
        <begin position="20"/>
        <end position="231"/>
    </location>
</feature>
<accession>A0A1I2JEJ6</accession>
<gene>
    <name evidence="2" type="ORF">SAMN04488541_104918</name>
</gene>
<feature type="signal peptide" evidence="1">
    <location>
        <begin position="1"/>
        <end position="19"/>
    </location>
</feature>
<dbReference type="RefSeq" id="WP_143091011.1">
    <property type="nucleotide sequence ID" value="NZ_FONY01000049.1"/>
</dbReference>
<name>A0A1I2JEJ6_9BACT</name>
<keyword evidence="1" id="KW-0732">Signal</keyword>
<evidence type="ECO:0008006" key="4">
    <source>
        <dbReference type="Google" id="ProtNLM"/>
    </source>
</evidence>
<sequence length="231" mass="26598">MKYLIIFILMICLSDAVTAQSDRNGTGIAVKFLPQHLLPYTYSMSLEYFPKTNPKRSLIIGVSFIPEKDRLANDNIAISKLIEYGFGVDLQMRNYFQGSKIPQSGFYYSPIFRFEYFQSDYTAPHTILIGVNLDSVGNDSTLRNLFFMTNKQTIISNQIGLHLGFQYIFLKYLLIDIYLGVAYRHSFSLFRDGRQSGAFYPLYSSDWFEHSFDRAYSGILPKLGFQIGFAF</sequence>
<evidence type="ECO:0000313" key="2">
    <source>
        <dbReference type="EMBL" id="SFF52994.1"/>
    </source>
</evidence>
<proteinExistence type="predicted"/>